<dbReference type="InterPro" id="IPR032739">
    <property type="entry name" value="MRNIP"/>
</dbReference>
<dbReference type="WBParaSite" id="Smp_170580.1">
    <property type="protein sequence ID" value="Smp_170580.1"/>
    <property type="gene ID" value="Smp_170580"/>
</dbReference>
<dbReference type="AlphaFoldDB" id="A0A3Q0KST0"/>
<evidence type="ECO:0000259" key="2">
    <source>
        <dbReference type="Pfam" id="PF15749"/>
    </source>
</evidence>
<proteinExistence type="predicted"/>
<dbReference type="Pfam" id="PF15749">
    <property type="entry name" value="MRNIP"/>
    <property type="match status" value="1"/>
</dbReference>
<dbReference type="InterPro" id="IPR049472">
    <property type="entry name" value="MRNIP_N"/>
</dbReference>
<organism evidence="3 4">
    <name type="scientific">Schistosoma mansoni</name>
    <name type="common">Blood fluke</name>
    <dbReference type="NCBI Taxonomy" id="6183"/>
    <lineage>
        <taxon>Eukaryota</taxon>
        <taxon>Metazoa</taxon>
        <taxon>Spiralia</taxon>
        <taxon>Lophotrochozoa</taxon>
        <taxon>Platyhelminthes</taxon>
        <taxon>Trematoda</taxon>
        <taxon>Digenea</taxon>
        <taxon>Strigeidida</taxon>
        <taxon>Schistosomatoidea</taxon>
        <taxon>Schistosomatidae</taxon>
        <taxon>Schistosoma</taxon>
    </lineage>
</organism>
<dbReference type="PANTHER" id="PTHR15863">
    <property type="entry name" value="MRN COMPLEX-INTERACTING PROTEIN"/>
    <property type="match status" value="1"/>
</dbReference>
<evidence type="ECO:0000256" key="1">
    <source>
        <dbReference type="SAM" id="MobiDB-lite"/>
    </source>
</evidence>
<dbReference type="PANTHER" id="PTHR15863:SF2">
    <property type="entry name" value="MRN COMPLEX-INTERACTING PROTEIN"/>
    <property type="match status" value="1"/>
</dbReference>
<dbReference type="GO" id="GO:0007095">
    <property type="term" value="P:mitotic G2 DNA damage checkpoint signaling"/>
    <property type="evidence" value="ECO:0007669"/>
    <property type="project" value="TreeGrafter"/>
</dbReference>
<reference evidence="3" key="1">
    <citation type="journal article" date="2012" name="PLoS Negl. Trop. Dis.">
        <title>A systematically improved high quality genome and transcriptome of the human blood fluke Schistosoma mansoni.</title>
        <authorList>
            <person name="Protasio A.V."/>
            <person name="Tsai I.J."/>
            <person name="Babbage A."/>
            <person name="Nichol S."/>
            <person name="Hunt M."/>
            <person name="Aslett M.A."/>
            <person name="De Silva N."/>
            <person name="Velarde G.S."/>
            <person name="Anderson T.J."/>
            <person name="Clark R.C."/>
            <person name="Davidson C."/>
            <person name="Dillon G.P."/>
            <person name="Holroyd N.E."/>
            <person name="LoVerde P.T."/>
            <person name="Lloyd C."/>
            <person name="McQuillan J."/>
            <person name="Oliveira G."/>
            <person name="Otto T.D."/>
            <person name="Parker-Manuel S.J."/>
            <person name="Quail M.A."/>
            <person name="Wilson R.A."/>
            <person name="Zerlotini A."/>
            <person name="Dunne D.W."/>
            <person name="Berriman M."/>
        </authorList>
    </citation>
    <scope>NUCLEOTIDE SEQUENCE [LARGE SCALE GENOMIC DNA]</scope>
    <source>
        <strain evidence="3">Puerto Rican</strain>
    </source>
</reference>
<reference evidence="4" key="2">
    <citation type="submission" date="2018-12" db="UniProtKB">
        <authorList>
            <consortium name="WormBaseParasite"/>
        </authorList>
    </citation>
    <scope>IDENTIFICATION</scope>
    <source>
        <strain evidence="4">Puerto Rican</strain>
    </source>
</reference>
<dbReference type="STRING" id="6183.A0A3Q0KST0"/>
<feature type="region of interest" description="Disordered" evidence="1">
    <location>
        <begin position="74"/>
        <end position="106"/>
    </location>
</feature>
<accession>A0A3Q0KST0</accession>
<dbReference type="Proteomes" id="UP000008854">
    <property type="component" value="Unassembled WGS sequence"/>
</dbReference>
<feature type="domain" description="MRN complex-interacting protein N-terminal" evidence="2">
    <location>
        <begin position="7"/>
        <end position="69"/>
    </location>
</feature>
<dbReference type="GO" id="GO:0005634">
    <property type="term" value="C:nucleus"/>
    <property type="evidence" value="ECO:0007669"/>
    <property type="project" value="TreeGrafter"/>
</dbReference>
<name>A0A3Q0KST0_SCHMA</name>
<evidence type="ECO:0000313" key="3">
    <source>
        <dbReference type="Proteomes" id="UP000008854"/>
    </source>
</evidence>
<dbReference type="GO" id="GO:0003682">
    <property type="term" value="F:chromatin binding"/>
    <property type="evidence" value="ECO:0007669"/>
    <property type="project" value="TreeGrafter"/>
</dbReference>
<sequence>MPVQFWVLCCSKCRTFQVHHRIKSKTWVCKVCSCKQSVLKVFAEGIAQECRKVVQKLNRQGVLRQMNLHEYGLLNHPRAPQSSPNMDLSGKTMPAKNSLSKDEITSAQDIDTTDSNECLTVESQEISYRLYPYSKPSGSQTKMNTSNPKDILVPNSIVSSQTSPFLPPDKSNTDSSQKFISKWDIYL</sequence>
<dbReference type="InParanoid" id="A0A3Q0KST0"/>
<keyword evidence="3" id="KW-1185">Reference proteome</keyword>
<evidence type="ECO:0000313" key="4">
    <source>
        <dbReference type="WBParaSite" id="Smp_170580.1"/>
    </source>
</evidence>
<protein>
    <recommendedName>
        <fullName evidence="2">MRN complex-interacting protein N-terminal domain-containing protein</fullName>
    </recommendedName>
</protein>